<reference evidence="1" key="1">
    <citation type="submission" date="2023-09" db="EMBL/GenBank/DDBJ databases">
        <title>Vallitalea sediminicola and Vallitalea maricola sp. nov., anaerobic bacteria isolated from marine sediment.</title>
        <authorList>
            <person name="Hirano S."/>
            <person name="Maeda A."/>
            <person name="Terahara T."/>
            <person name="Mori K."/>
            <person name="Hamada M."/>
            <person name="Matsumoto R."/>
            <person name="Kobayashi T."/>
        </authorList>
    </citation>
    <scope>NUCLEOTIDE SEQUENCE</scope>
    <source>
        <strain evidence="1">AN17-2</strain>
    </source>
</reference>
<organism evidence="1 2">
    <name type="scientific">Vallitalea maricola</name>
    <dbReference type="NCBI Taxonomy" id="3074433"/>
    <lineage>
        <taxon>Bacteria</taxon>
        <taxon>Bacillati</taxon>
        <taxon>Bacillota</taxon>
        <taxon>Clostridia</taxon>
        <taxon>Lachnospirales</taxon>
        <taxon>Vallitaleaceae</taxon>
        <taxon>Vallitalea</taxon>
    </lineage>
</organism>
<gene>
    <name evidence="1" type="ORF">AN2V17_13340</name>
</gene>
<evidence type="ECO:0000313" key="1">
    <source>
        <dbReference type="EMBL" id="GMQ62103.1"/>
    </source>
</evidence>
<proteinExistence type="predicted"/>
<keyword evidence="2" id="KW-1185">Reference proteome</keyword>
<evidence type="ECO:0000313" key="2">
    <source>
        <dbReference type="Proteomes" id="UP001374599"/>
    </source>
</evidence>
<keyword evidence="1" id="KW-0762">Sugar transport</keyword>
<sequence length="425" mass="45847">MAKFNDFLQEKITPAMNKFGNNIVLSAITRGVMASLPLTLGTFLIAIVANFPVKAWTNWLAAIGLDTHLNAVVGATTDMLALFFAFTIAYNYAKLKESDELIAGVLSLASFIIVMPQQINGADGNLIAALEKTYLGSSGIFVAMLTAVLVGALYSFLDKKGLVIKLPDSVPEMVSKSLGPVFIAMIIFVVVLFVRIGFAYTSFNTIFEFINTVVGKPVMHLGSSTIALLIFFTIANILWWCGIHPASLQGVYMPVAMGAIAANVAAFQQGDPLPYTAFMVLFFTYVGVGGNGNTLGLAINMAIFSKSERYKVLGRISLVPNIFNINEPLIFGTPMIFNPFFFVPMALSSIVTGLVGLVFVKIGAYNSFNPLILLPWTTPPAVTAVITAGFLAAVGVICAIFASVLLYFPFFKMADKQALKEEQEK</sequence>
<keyword evidence="1" id="KW-0813">Transport</keyword>
<dbReference type="Proteomes" id="UP001374599">
    <property type="component" value="Unassembled WGS sequence"/>
</dbReference>
<dbReference type="EMBL" id="BTPU01000020">
    <property type="protein sequence ID" value="GMQ62103.1"/>
    <property type="molecule type" value="Genomic_DNA"/>
</dbReference>
<protein>
    <submittedName>
        <fullName evidence="1">PTS sugar transporter subunit IIC</fullName>
    </submittedName>
</protein>
<accession>A0ACB5UHS2</accession>
<comment type="caution">
    <text evidence="1">The sequence shown here is derived from an EMBL/GenBank/DDBJ whole genome shotgun (WGS) entry which is preliminary data.</text>
</comment>
<name>A0ACB5UHS2_9FIRM</name>